<dbReference type="SUPFAM" id="SSF47413">
    <property type="entry name" value="lambda repressor-like DNA-binding domains"/>
    <property type="match status" value="1"/>
</dbReference>
<dbReference type="InterPro" id="IPR046335">
    <property type="entry name" value="LacI/GalR-like_sensor"/>
</dbReference>
<dbReference type="InterPro" id="IPR000843">
    <property type="entry name" value="HTH_LacI"/>
</dbReference>
<dbReference type="PRINTS" id="PR00036">
    <property type="entry name" value="HTHLACI"/>
</dbReference>
<keyword evidence="4" id="KW-0804">Transcription</keyword>
<dbReference type="GO" id="GO:0003700">
    <property type="term" value="F:DNA-binding transcription factor activity"/>
    <property type="evidence" value="ECO:0007669"/>
    <property type="project" value="TreeGrafter"/>
</dbReference>
<organism evidence="6">
    <name type="scientific">Salmonella enterica</name>
    <name type="common">Salmonella choleraesuis</name>
    <dbReference type="NCBI Taxonomy" id="28901"/>
    <lineage>
        <taxon>Bacteria</taxon>
        <taxon>Pseudomonadati</taxon>
        <taxon>Pseudomonadota</taxon>
        <taxon>Gammaproteobacteria</taxon>
        <taxon>Enterobacterales</taxon>
        <taxon>Enterobacteriaceae</taxon>
        <taxon>Salmonella</taxon>
    </lineage>
</organism>
<evidence type="ECO:0000256" key="2">
    <source>
        <dbReference type="ARBA" id="ARBA00023015"/>
    </source>
</evidence>
<dbReference type="InterPro" id="IPR010982">
    <property type="entry name" value="Lambda_DNA-bd_dom_sf"/>
</dbReference>
<dbReference type="GO" id="GO:0000976">
    <property type="term" value="F:transcription cis-regulatory region binding"/>
    <property type="evidence" value="ECO:0007669"/>
    <property type="project" value="TreeGrafter"/>
</dbReference>
<proteinExistence type="predicted"/>
<gene>
    <name evidence="6" type="ORF">G9B49_004740</name>
</gene>
<dbReference type="PANTHER" id="PTHR30146">
    <property type="entry name" value="LACI-RELATED TRANSCRIPTIONAL REPRESSOR"/>
    <property type="match status" value="1"/>
</dbReference>
<dbReference type="Pfam" id="PF00356">
    <property type="entry name" value="LacI"/>
    <property type="match status" value="1"/>
</dbReference>
<reference evidence="6" key="2">
    <citation type="submission" date="2020-02" db="EMBL/GenBank/DDBJ databases">
        <authorList>
            <consortium name="NCBI Pathogen Detection Project"/>
        </authorList>
    </citation>
    <scope>NUCLEOTIDE SEQUENCE</scope>
    <source>
        <strain evidence="6">MA.03-3818</strain>
    </source>
</reference>
<dbReference type="EMBL" id="DAAUKO010000015">
    <property type="protein sequence ID" value="HAF1615713.1"/>
    <property type="molecule type" value="Genomic_DNA"/>
</dbReference>
<dbReference type="Pfam" id="PF13377">
    <property type="entry name" value="Peripla_BP_3"/>
    <property type="match status" value="1"/>
</dbReference>
<dbReference type="PROSITE" id="PS00356">
    <property type="entry name" value="HTH_LACI_1"/>
    <property type="match status" value="1"/>
</dbReference>
<dbReference type="PROSITE" id="PS50932">
    <property type="entry name" value="HTH_LACI_2"/>
    <property type="match status" value="1"/>
</dbReference>
<keyword evidence="1" id="KW-0678">Repressor</keyword>
<evidence type="ECO:0000259" key="5">
    <source>
        <dbReference type="PROSITE" id="PS50932"/>
    </source>
</evidence>
<evidence type="ECO:0000256" key="3">
    <source>
        <dbReference type="ARBA" id="ARBA00023125"/>
    </source>
</evidence>
<keyword evidence="3 6" id="KW-0238">DNA-binding</keyword>
<protein>
    <submittedName>
        <fullName evidence="6">LacI family DNA-binding transcriptional regulator</fullName>
    </submittedName>
</protein>
<dbReference type="InterPro" id="IPR028082">
    <property type="entry name" value="Peripla_BP_I"/>
</dbReference>
<sequence length="343" mass="37804">MATIKDVALRAGVSTATVSRVINQTAWVEPVTRERVEKAMRELHYRRNAAAIALATRSGNMLGLLTGNLADPFFAHLARGVESVARKRQYRLMVCSGGHDEAMEKAGLDFLVNQGCEAIVVHASRLSEKELLRYSAHFPAMVMVNRYIAGMANRCIWLENRDAAREATLHLLAQGHRCIACVTSDLPIIDRQERLEGYRQAMAEYGITPDKRWVISVPFNEEGGERAARLLLNSAIPFTAAVTFNDVMAAGIMRVLYQQGISLPQQLSIVGFDDVVLARYLHPALTTMHYPVEQMARCAAQLAIQLQEGAAIPPSANSFTAELIIRDSVAPASASIHRQVLKL</sequence>
<dbReference type="CDD" id="cd01392">
    <property type="entry name" value="HTH_LacI"/>
    <property type="match status" value="1"/>
</dbReference>
<reference evidence="6" key="1">
    <citation type="journal article" date="2018" name="Genome Biol.">
        <title>SKESA: strategic k-mer extension for scrupulous assemblies.</title>
        <authorList>
            <person name="Souvorov A."/>
            <person name="Agarwala R."/>
            <person name="Lipman D.J."/>
        </authorList>
    </citation>
    <scope>NUCLEOTIDE SEQUENCE</scope>
    <source>
        <strain evidence="6">MA.03-3818</strain>
    </source>
</reference>
<accession>A0A742ZKK7</accession>
<name>A0A742ZKK7_SALER</name>
<comment type="caution">
    <text evidence="6">The sequence shown here is derived from an EMBL/GenBank/DDBJ whole genome shotgun (WGS) entry which is preliminary data.</text>
</comment>
<feature type="domain" description="HTH lacI-type" evidence="5">
    <location>
        <begin position="2"/>
        <end position="56"/>
    </location>
</feature>
<dbReference type="Gene3D" id="1.10.260.40">
    <property type="entry name" value="lambda repressor-like DNA-binding domains"/>
    <property type="match status" value="1"/>
</dbReference>
<evidence type="ECO:0000256" key="1">
    <source>
        <dbReference type="ARBA" id="ARBA00022491"/>
    </source>
</evidence>
<dbReference type="CDD" id="cd06270">
    <property type="entry name" value="PBP1_GalS-like"/>
    <property type="match status" value="1"/>
</dbReference>
<dbReference type="Gene3D" id="3.40.50.2300">
    <property type="match status" value="2"/>
</dbReference>
<evidence type="ECO:0000313" key="6">
    <source>
        <dbReference type="EMBL" id="HAF1615713.1"/>
    </source>
</evidence>
<dbReference type="SUPFAM" id="SSF53822">
    <property type="entry name" value="Periplasmic binding protein-like I"/>
    <property type="match status" value="1"/>
</dbReference>
<evidence type="ECO:0000256" key="4">
    <source>
        <dbReference type="ARBA" id="ARBA00023163"/>
    </source>
</evidence>
<dbReference type="PANTHER" id="PTHR30146:SF107">
    <property type="entry name" value="TRANSCRIPTIONAL REGULATOR"/>
    <property type="match status" value="1"/>
</dbReference>
<keyword evidence="2" id="KW-0805">Transcription regulation</keyword>
<dbReference type="AlphaFoldDB" id="A0A742ZKK7"/>
<dbReference type="SMART" id="SM00354">
    <property type="entry name" value="HTH_LACI"/>
    <property type="match status" value="1"/>
</dbReference>